<gene>
    <name evidence="2" type="ORF">EUA06_17410</name>
</gene>
<dbReference type="Proteomes" id="UP000291838">
    <property type="component" value="Unassembled WGS sequence"/>
</dbReference>
<feature type="signal peptide" evidence="1">
    <location>
        <begin position="1"/>
        <end position="26"/>
    </location>
</feature>
<keyword evidence="1" id="KW-0732">Signal</keyword>
<evidence type="ECO:0000256" key="1">
    <source>
        <dbReference type="SAM" id="SignalP"/>
    </source>
</evidence>
<evidence type="ECO:0008006" key="4">
    <source>
        <dbReference type="Google" id="ProtNLM"/>
    </source>
</evidence>
<name>A0A4Q2RLB5_9ACTN</name>
<reference evidence="2 3" key="1">
    <citation type="submission" date="2019-01" db="EMBL/GenBank/DDBJ databases">
        <title>Novel species of Nocardioides.</title>
        <authorList>
            <person name="Liu Q."/>
            <person name="Xin Y.-H."/>
        </authorList>
    </citation>
    <scope>NUCLEOTIDE SEQUENCE [LARGE SCALE GENOMIC DNA]</scope>
    <source>
        <strain evidence="2 3">HLT3-15</strain>
    </source>
</reference>
<dbReference type="EMBL" id="SDWS01000008">
    <property type="protein sequence ID" value="RYB89248.1"/>
    <property type="molecule type" value="Genomic_DNA"/>
</dbReference>
<sequence length="164" mass="17229">MATRTTSRTRLTVSTAALLIGAAASACGGGGAGGGAPSDASEKEFCQTQSSLLEDLMPDMSSTELPSDEQMAKAVKDWAKKIEQVGTPDDISDDARKGFEAMVEQANEIDASDFSIEKLEQLEAGGKDASAEAKKQADAFEKYLTDTCGNPLDNLDLPEMPESS</sequence>
<feature type="chain" id="PRO_5020245442" description="Small secreted protein" evidence="1">
    <location>
        <begin position="27"/>
        <end position="164"/>
    </location>
</feature>
<accession>A0A4Q2RLB5</accession>
<keyword evidence="3" id="KW-1185">Reference proteome</keyword>
<comment type="caution">
    <text evidence="2">The sequence shown here is derived from an EMBL/GenBank/DDBJ whole genome shotgun (WGS) entry which is preliminary data.</text>
</comment>
<dbReference type="PROSITE" id="PS51257">
    <property type="entry name" value="PROKAR_LIPOPROTEIN"/>
    <property type="match status" value="1"/>
</dbReference>
<dbReference type="RefSeq" id="WP_129478123.1">
    <property type="nucleotide sequence ID" value="NZ_SDWS01000008.1"/>
</dbReference>
<proteinExistence type="predicted"/>
<dbReference type="OrthoDB" id="3786712at2"/>
<evidence type="ECO:0000313" key="3">
    <source>
        <dbReference type="Proteomes" id="UP000291838"/>
    </source>
</evidence>
<protein>
    <recommendedName>
        <fullName evidence="4">Small secreted protein</fullName>
    </recommendedName>
</protein>
<dbReference type="AlphaFoldDB" id="A0A4Q2RLB5"/>
<organism evidence="2 3">
    <name type="scientific">Nocardioides glacieisoli</name>
    <dbReference type="NCBI Taxonomy" id="1168730"/>
    <lineage>
        <taxon>Bacteria</taxon>
        <taxon>Bacillati</taxon>
        <taxon>Actinomycetota</taxon>
        <taxon>Actinomycetes</taxon>
        <taxon>Propionibacteriales</taxon>
        <taxon>Nocardioidaceae</taxon>
        <taxon>Nocardioides</taxon>
    </lineage>
</organism>
<evidence type="ECO:0000313" key="2">
    <source>
        <dbReference type="EMBL" id="RYB89248.1"/>
    </source>
</evidence>